<evidence type="ECO:0000259" key="2">
    <source>
        <dbReference type="Pfam" id="PF07510"/>
    </source>
</evidence>
<dbReference type="EMBL" id="CP043508">
    <property type="protein sequence ID" value="QEO18893.1"/>
    <property type="molecule type" value="Genomic_DNA"/>
</dbReference>
<dbReference type="KEGG" id="acek:FLP30_13520"/>
<dbReference type="PANTHER" id="PTHR35149:SF2">
    <property type="entry name" value="DUF262 DOMAIN-CONTAINING PROTEIN"/>
    <property type="match status" value="1"/>
</dbReference>
<feature type="domain" description="GmrSD restriction endonucleases N-terminal" evidence="1">
    <location>
        <begin position="10"/>
        <end position="232"/>
    </location>
</feature>
<name>A0A5C1YSU4_9PROT</name>
<protein>
    <submittedName>
        <fullName evidence="3">DUF262 domain-containing protein</fullName>
    </submittedName>
</protein>
<reference evidence="3 4" key="1">
    <citation type="submission" date="2019-09" db="EMBL/GenBank/DDBJ databases">
        <title>Genome sequencing of strain KACC 21233.</title>
        <authorList>
            <person name="Heo J."/>
            <person name="Kim S.-J."/>
            <person name="Kim J.-S."/>
            <person name="Hong S.-B."/>
            <person name="Kwon S.-W."/>
        </authorList>
    </citation>
    <scope>NUCLEOTIDE SEQUENCE [LARGE SCALE GENOMIC DNA]</scope>
    <source>
        <strain evidence="3 4">KACC 21233</strain>
        <plasmid evidence="3 4">unnamed2</plasmid>
    </source>
</reference>
<proteinExistence type="predicted"/>
<sequence length="573" mass="66310">MKIEAADVDISKLLKMGIIVIPRFQRPYSWKTENIRDFWNDITSSDEGSYFIGSMVIYSMKQDFFGVVDGQQRLTTITILLCAIRDHLKNLGEQELAQGIHNYIETRDRDNVKSFILKTETSFPYLQDRIQSFEDAELDTQPREEEIRLQQAYDNLNKYVDKYLQQSTSGLLDQEEKKAAKISALKGLREIIFNLKVIKIELDDEDDAYIIFETLNTRGQDLTLSDLIKNSIGSLVEKNGDIDVLKILWQNIVENISNCGDAVKIDNFFVHSWVSRFSAVTKQKAFKAFKSKLRDSIIAAGETSGRSIALSHLKAFDKDSERYFRIYRPDTLFKKYQYILVDSLRAMRIFNVEQQIPYVMSLLRSFDEGKIAYKTLRKAMRSVENFHFQFNAITSQRSSGSIASMYGRAARNLYEAESSDAAGVVIESVKNELRERIPSKEEFALHFRKIQYNKIMRSNSLVKYILLKISDIENILFDVNVDRLTIEHVHAQSNLSETWPDNIINSLGNLILLSEERNKILSNKSFSQKKQIFNNWGNAVPSFIVEKSDWTPEYVISRVNTMADMAYNRVWKI</sequence>
<evidence type="ECO:0000259" key="1">
    <source>
        <dbReference type="Pfam" id="PF03235"/>
    </source>
</evidence>
<dbReference type="OrthoDB" id="9798761at2"/>
<geneLocation type="plasmid" evidence="3">
    <name>unnamed2</name>
</geneLocation>
<organism evidence="3 4">
    <name type="scientific">Acetobacter vaccinii</name>
    <dbReference type="NCBI Taxonomy" id="2592655"/>
    <lineage>
        <taxon>Bacteria</taxon>
        <taxon>Pseudomonadati</taxon>
        <taxon>Pseudomonadota</taxon>
        <taxon>Alphaproteobacteria</taxon>
        <taxon>Acetobacterales</taxon>
        <taxon>Acetobacteraceae</taxon>
        <taxon>Acetobacter</taxon>
    </lineage>
</organism>
<evidence type="ECO:0000313" key="3">
    <source>
        <dbReference type="EMBL" id="QEO18893.1"/>
    </source>
</evidence>
<dbReference type="InterPro" id="IPR004919">
    <property type="entry name" value="GmrSD_N"/>
</dbReference>
<keyword evidence="3" id="KW-0614">Plasmid</keyword>
<dbReference type="AlphaFoldDB" id="A0A5C1YSU4"/>
<dbReference type="InterPro" id="IPR011089">
    <property type="entry name" value="GmrSD_C"/>
</dbReference>
<gene>
    <name evidence="3" type="ORF">FLP30_13520</name>
</gene>
<accession>A0A5C1YSU4</accession>
<dbReference type="Pfam" id="PF07510">
    <property type="entry name" value="GmrSD_C"/>
    <property type="match status" value="1"/>
</dbReference>
<dbReference type="RefSeq" id="WP_149280543.1">
    <property type="nucleotide sequence ID" value="NZ_CP043508.1"/>
</dbReference>
<feature type="domain" description="GmrSD restriction endonucleases C-terminal" evidence="2">
    <location>
        <begin position="438"/>
        <end position="564"/>
    </location>
</feature>
<dbReference type="Proteomes" id="UP000324536">
    <property type="component" value="Plasmid unnamed2"/>
</dbReference>
<dbReference type="PANTHER" id="PTHR35149">
    <property type="entry name" value="SLL5132 PROTEIN"/>
    <property type="match status" value="1"/>
</dbReference>
<keyword evidence="4" id="KW-1185">Reference proteome</keyword>
<evidence type="ECO:0000313" key="4">
    <source>
        <dbReference type="Proteomes" id="UP000324536"/>
    </source>
</evidence>
<dbReference type="Pfam" id="PF03235">
    <property type="entry name" value="GmrSD_N"/>
    <property type="match status" value="1"/>
</dbReference>